<dbReference type="EMBL" id="JACHDS010000001">
    <property type="protein sequence ID" value="MBB6170669.1"/>
    <property type="molecule type" value="Genomic_DNA"/>
</dbReference>
<organism evidence="1 2">
    <name type="scientific">Nocardiopsis mwathae</name>
    <dbReference type="NCBI Taxonomy" id="1472723"/>
    <lineage>
        <taxon>Bacteria</taxon>
        <taxon>Bacillati</taxon>
        <taxon>Actinomycetota</taxon>
        <taxon>Actinomycetes</taxon>
        <taxon>Streptosporangiales</taxon>
        <taxon>Nocardiopsidaceae</taxon>
        <taxon>Nocardiopsis</taxon>
    </lineage>
</organism>
<dbReference type="Proteomes" id="UP000546642">
    <property type="component" value="Unassembled WGS sequence"/>
</dbReference>
<gene>
    <name evidence="1" type="ORF">HNR23_000729</name>
</gene>
<evidence type="ECO:0000313" key="2">
    <source>
        <dbReference type="Proteomes" id="UP000546642"/>
    </source>
</evidence>
<accession>A0A7W9YEL7</accession>
<dbReference type="AlphaFoldDB" id="A0A7W9YEL7"/>
<protein>
    <submittedName>
        <fullName evidence="1">Uncharacterized protein</fullName>
    </submittedName>
</protein>
<name>A0A7W9YEL7_9ACTN</name>
<sequence length="54" mass="6106">MLLSENRRSLRWVMVYRKISLFALGTVTLGAILADIGHEVTLGLRQLVRLVRAV</sequence>
<dbReference type="RefSeq" id="WP_184073457.1">
    <property type="nucleotide sequence ID" value="NZ_JACHDS010000001.1"/>
</dbReference>
<evidence type="ECO:0000313" key="1">
    <source>
        <dbReference type="EMBL" id="MBB6170669.1"/>
    </source>
</evidence>
<proteinExistence type="predicted"/>
<reference evidence="1 2" key="1">
    <citation type="submission" date="2020-08" db="EMBL/GenBank/DDBJ databases">
        <title>Sequencing the genomes of 1000 actinobacteria strains.</title>
        <authorList>
            <person name="Klenk H.-P."/>
        </authorList>
    </citation>
    <scope>NUCLEOTIDE SEQUENCE [LARGE SCALE GENOMIC DNA]</scope>
    <source>
        <strain evidence="1 2">DSM 46659</strain>
    </source>
</reference>
<comment type="caution">
    <text evidence="1">The sequence shown here is derived from an EMBL/GenBank/DDBJ whole genome shotgun (WGS) entry which is preliminary data.</text>
</comment>
<keyword evidence="2" id="KW-1185">Reference proteome</keyword>